<evidence type="ECO:0000259" key="2">
    <source>
        <dbReference type="Pfam" id="PF12222"/>
    </source>
</evidence>
<gene>
    <name evidence="3" type="ORF">PPACK8108_LOCUS19503</name>
</gene>
<evidence type="ECO:0000313" key="3">
    <source>
        <dbReference type="EMBL" id="CAH7685033.1"/>
    </source>
</evidence>
<comment type="caution">
    <text evidence="3">The sequence shown here is derived from an EMBL/GenBank/DDBJ whole genome shotgun (WGS) entry which is preliminary data.</text>
</comment>
<dbReference type="Pfam" id="PF12222">
    <property type="entry name" value="PNGaseA"/>
    <property type="match status" value="1"/>
</dbReference>
<dbReference type="InterPro" id="IPR056948">
    <property type="entry name" value="PNGaseA_N"/>
</dbReference>
<dbReference type="InterPro" id="IPR021102">
    <property type="entry name" value="PNGase_A"/>
</dbReference>
<accession>A0AAV0BFP3</accession>
<evidence type="ECO:0000256" key="1">
    <source>
        <dbReference type="SAM" id="MobiDB-lite"/>
    </source>
</evidence>
<feature type="domain" description="Peptide N-acetyl-beta-D-glucosaminyl asparaginase amidase A N-terminal" evidence="2">
    <location>
        <begin position="2"/>
        <end position="226"/>
    </location>
</feature>
<sequence length="472" mass="51774">MGNYVSLLKKSGIPLSLDIGNIVNPNLNITGIFEVTLSAKYYPAAPKFVPLNQNYQVQNIGFQLGSNLTQALNFPKNLASAYVQLIASGSGPEEFWYTNVPDEYQKILSPDGKGEVTGRGSFREVQLWIDNYLAGVAYPFPVVYTGGFMPTWWRPIAGIGAFDAPTYTIDITPFVPLLADGAPHSFTVAVKGQGENGSINPNWIFSGMALFTVDPSGKQTTGKILNHVTDSKTLVTPPANKSHPVDGSTQFKVTSYRKLSVSSTVTTGSGSQVVKFEQDLTFSNTQNRATNQSSQTIVQSSTGTSSSNHGNKQVLFDKFDFPFNLKQDVISDSTTDTLEGGLDHGYKRIQEVPFNPNFAQISISTDQKSTGYLKFDKSGSIVDKIGRTSQMFDYSDSKKETYHREVEIYNVTQVIKDSSSGTLAPSKTLATEFLDEKVSSPLTMTRDNNDQPYRTNFYKVKNTSKRDGVTKG</sequence>
<dbReference type="Pfam" id="PF25156">
    <property type="entry name" value="PNGase_A_C"/>
    <property type="match status" value="1"/>
</dbReference>
<dbReference type="EMBL" id="CALTRL010005704">
    <property type="protein sequence ID" value="CAH7685033.1"/>
    <property type="molecule type" value="Genomic_DNA"/>
</dbReference>
<dbReference type="PANTHER" id="PTHR31104">
    <property type="entry name" value="PEPTIDE-N4-(N-ACETYL-BETA-GLUCOSAMINYL)ASPARAGINE AMIDASE A PROTEIN"/>
    <property type="match status" value="1"/>
</dbReference>
<feature type="compositionally biased region" description="Low complexity" evidence="1">
    <location>
        <begin position="292"/>
        <end position="307"/>
    </location>
</feature>
<organism evidence="3 4">
    <name type="scientific">Phakopsora pachyrhizi</name>
    <name type="common">Asian soybean rust disease fungus</name>
    <dbReference type="NCBI Taxonomy" id="170000"/>
    <lineage>
        <taxon>Eukaryota</taxon>
        <taxon>Fungi</taxon>
        <taxon>Dikarya</taxon>
        <taxon>Basidiomycota</taxon>
        <taxon>Pucciniomycotina</taxon>
        <taxon>Pucciniomycetes</taxon>
        <taxon>Pucciniales</taxon>
        <taxon>Phakopsoraceae</taxon>
        <taxon>Phakopsora</taxon>
    </lineage>
</organism>
<feature type="region of interest" description="Disordered" evidence="1">
    <location>
        <begin position="285"/>
        <end position="309"/>
    </location>
</feature>
<dbReference type="AlphaFoldDB" id="A0AAV0BFP3"/>
<evidence type="ECO:0000313" key="4">
    <source>
        <dbReference type="Proteomes" id="UP001153365"/>
    </source>
</evidence>
<keyword evidence="4" id="KW-1185">Reference proteome</keyword>
<protein>
    <submittedName>
        <fullName evidence="3">Peptide N-acetyl-beta-D-glucosaminyl asparaginase amidase A-domain-containing protein</fullName>
    </submittedName>
</protein>
<reference evidence="3" key="1">
    <citation type="submission" date="2022-06" db="EMBL/GenBank/DDBJ databases">
        <authorList>
            <consortium name="SYNGENTA / RWTH Aachen University"/>
        </authorList>
    </citation>
    <scope>NUCLEOTIDE SEQUENCE</scope>
</reference>
<name>A0AAV0BFP3_PHAPC</name>
<dbReference type="Proteomes" id="UP001153365">
    <property type="component" value="Unassembled WGS sequence"/>
</dbReference>
<proteinExistence type="predicted"/>